<evidence type="ECO:0000313" key="3">
    <source>
        <dbReference type="Proteomes" id="UP000460715"/>
    </source>
</evidence>
<feature type="region of interest" description="Disordered" evidence="1">
    <location>
        <begin position="48"/>
        <end position="77"/>
    </location>
</feature>
<comment type="caution">
    <text evidence="2">The sequence shown here is derived from an EMBL/GenBank/DDBJ whole genome shotgun (WGS) entry which is preliminary data.</text>
</comment>
<dbReference type="Proteomes" id="UP000460715">
    <property type="component" value="Unassembled WGS sequence"/>
</dbReference>
<gene>
    <name evidence="2" type="ORF">E0493_16225</name>
</gene>
<dbReference type="EMBL" id="SNVJ01000015">
    <property type="protein sequence ID" value="MXP64900.1"/>
    <property type="molecule type" value="Genomic_DNA"/>
</dbReference>
<keyword evidence="3" id="KW-1185">Reference proteome</keyword>
<proteinExistence type="predicted"/>
<dbReference type="AlphaFoldDB" id="A0A845BFM6"/>
<accession>A0A845BFM6</accession>
<protein>
    <submittedName>
        <fullName evidence="2">SapC family protein</fullName>
    </submittedName>
</protein>
<organism evidence="2 3">
    <name type="scientific">Teichococcus coralli</name>
    <dbReference type="NCBI Taxonomy" id="2545983"/>
    <lineage>
        <taxon>Bacteria</taxon>
        <taxon>Pseudomonadati</taxon>
        <taxon>Pseudomonadota</taxon>
        <taxon>Alphaproteobacteria</taxon>
        <taxon>Acetobacterales</taxon>
        <taxon>Roseomonadaceae</taxon>
        <taxon>Roseomonas</taxon>
    </lineage>
</organism>
<dbReference type="Pfam" id="PF07277">
    <property type="entry name" value="SapC"/>
    <property type="match status" value="1"/>
</dbReference>
<sequence length="313" mass="34214">MARPEFLLDKPGLRRQMTRRGNAAVASLALSAPRPCRMSFLFSFRRPSKGGSPQECRPMADASPAPAKTASQPASGMPPLFGRVEPLDPARHGGLRLDRAAGLGFAARANAVPLSIVELPLAARHFPIVFATGPLPMPLAVLGYRTGENLFVDEKGNWRAGTYLPAYLRAYPFIFLQAEGGTQLHLGIEPDAPALHTGSGDPLFEEGKPSTFLQEMLRFCSDYRASLEETQRFAEALKAAEVLEQQEARVEFRSGGSARLNGFLMMNPKRFEELPDETILAWRKRHWLGAAYAVMHAGGSWSSVLDLAETKPA</sequence>
<name>A0A845BFM6_9PROT</name>
<evidence type="ECO:0000313" key="2">
    <source>
        <dbReference type="EMBL" id="MXP64900.1"/>
    </source>
</evidence>
<reference evidence="2 3" key="1">
    <citation type="submission" date="2019-03" db="EMBL/GenBank/DDBJ databases">
        <title>Roseomonas sp. a novel Roseomonas species isolated from Sea whip Gorgonian.</title>
        <authorList>
            <person name="Li F."/>
            <person name="Pan X."/>
            <person name="Huang S."/>
            <person name="Li Z."/>
            <person name="Meng B."/>
        </authorList>
    </citation>
    <scope>NUCLEOTIDE SEQUENCE [LARGE SCALE GENOMIC DNA]</scope>
    <source>
        <strain evidence="2 3">M0104</strain>
    </source>
</reference>
<dbReference type="InterPro" id="IPR010836">
    <property type="entry name" value="SapC"/>
</dbReference>
<evidence type="ECO:0000256" key="1">
    <source>
        <dbReference type="SAM" id="MobiDB-lite"/>
    </source>
</evidence>